<dbReference type="InterPro" id="IPR038107">
    <property type="entry name" value="Glycos_transf_N_sf"/>
</dbReference>
<keyword evidence="2" id="KW-0812">Transmembrane</keyword>
<dbReference type="InterPro" id="IPR007507">
    <property type="entry name" value="Glycos_transf_N"/>
</dbReference>
<evidence type="ECO:0000256" key="2">
    <source>
        <dbReference type="SAM" id="Phobius"/>
    </source>
</evidence>
<sequence>MSFIYHTIVGFAILVASPLIFLRVIFSSDFRFDFFERISGYKVIKPLNSCIWVHAASVGEVRLAKTIILALKKSKATRPIVLSTFTSSGFDQAKKEGIENVFRMPPDFLLWINPLLKNLCPAILVLVEAEMWPGIIFECSRRKIPVLIANGRITEKSAHRYQLFPFIFKWIAEKISFFSMRTEKDADRVLDFGVSPEKVRVDGNIKFDFFVPGEEDSSLEEQESNWVVFGSTRPGDEGPVMETITKLFQEHPDCKFVIAPRHLQRLSEVKELMADYDIEFKLHSEISNSGNSRLVLLD</sequence>
<accession>A0A382BV94</accession>
<dbReference type="AlphaFoldDB" id="A0A382BV94"/>
<keyword evidence="1" id="KW-0808">Transferase</keyword>
<keyword evidence="2" id="KW-1133">Transmembrane helix</keyword>
<dbReference type="PANTHER" id="PTHR42755:SF1">
    <property type="entry name" value="3-DEOXY-D-MANNO-OCTULOSONIC ACID TRANSFERASE, MITOCHONDRIAL-RELATED"/>
    <property type="match status" value="1"/>
</dbReference>
<dbReference type="PANTHER" id="PTHR42755">
    <property type="entry name" value="3-DEOXY-MANNO-OCTULOSONATE CYTIDYLYLTRANSFERASE"/>
    <property type="match status" value="1"/>
</dbReference>
<dbReference type="Gene3D" id="3.40.50.11720">
    <property type="entry name" value="3-Deoxy-D-manno-octulosonic-acid transferase, N-terminal domain"/>
    <property type="match status" value="1"/>
</dbReference>
<reference evidence="4" key="1">
    <citation type="submission" date="2018-05" db="EMBL/GenBank/DDBJ databases">
        <authorList>
            <person name="Lanie J.A."/>
            <person name="Ng W.-L."/>
            <person name="Kazmierczak K.M."/>
            <person name="Andrzejewski T.M."/>
            <person name="Davidsen T.M."/>
            <person name="Wayne K.J."/>
            <person name="Tettelin H."/>
            <person name="Glass J.I."/>
            <person name="Rusch D."/>
            <person name="Podicherti R."/>
            <person name="Tsui H.-C.T."/>
            <person name="Winkler M.E."/>
        </authorList>
    </citation>
    <scope>NUCLEOTIDE SEQUENCE</scope>
</reference>
<gene>
    <name evidence="4" type="ORF">METZ01_LOCUS170589</name>
</gene>
<dbReference type="SUPFAM" id="SSF53756">
    <property type="entry name" value="UDP-Glycosyltransferase/glycogen phosphorylase"/>
    <property type="match status" value="1"/>
</dbReference>
<protein>
    <recommendedName>
        <fullName evidence="3">3-deoxy-D-manno-octulosonic-acid transferase N-terminal domain-containing protein</fullName>
    </recommendedName>
</protein>
<evidence type="ECO:0000313" key="4">
    <source>
        <dbReference type="EMBL" id="SVB17735.1"/>
    </source>
</evidence>
<feature type="domain" description="3-deoxy-D-manno-octulosonic-acid transferase N-terminal" evidence="3">
    <location>
        <begin position="35"/>
        <end position="208"/>
    </location>
</feature>
<keyword evidence="2" id="KW-0472">Membrane</keyword>
<dbReference type="Gene3D" id="3.40.50.2000">
    <property type="entry name" value="Glycogen Phosphorylase B"/>
    <property type="match status" value="1"/>
</dbReference>
<dbReference type="GO" id="GO:0016740">
    <property type="term" value="F:transferase activity"/>
    <property type="evidence" value="ECO:0007669"/>
    <property type="project" value="UniProtKB-KW"/>
</dbReference>
<dbReference type="EMBL" id="UINC01031536">
    <property type="protein sequence ID" value="SVB17735.1"/>
    <property type="molecule type" value="Genomic_DNA"/>
</dbReference>
<dbReference type="GO" id="GO:0005886">
    <property type="term" value="C:plasma membrane"/>
    <property type="evidence" value="ECO:0007669"/>
    <property type="project" value="TreeGrafter"/>
</dbReference>
<evidence type="ECO:0000256" key="1">
    <source>
        <dbReference type="ARBA" id="ARBA00022679"/>
    </source>
</evidence>
<feature type="non-terminal residue" evidence="4">
    <location>
        <position position="298"/>
    </location>
</feature>
<name>A0A382BV94_9ZZZZ</name>
<dbReference type="Pfam" id="PF04413">
    <property type="entry name" value="Glycos_transf_N"/>
    <property type="match status" value="1"/>
</dbReference>
<evidence type="ECO:0000259" key="3">
    <source>
        <dbReference type="Pfam" id="PF04413"/>
    </source>
</evidence>
<feature type="transmembrane region" description="Helical" evidence="2">
    <location>
        <begin position="6"/>
        <end position="26"/>
    </location>
</feature>
<proteinExistence type="predicted"/>
<organism evidence="4">
    <name type="scientific">marine metagenome</name>
    <dbReference type="NCBI Taxonomy" id="408172"/>
    <lineage>
        <taxon>unclassified sequences</taxon>
        <taxon>metagenomes</taxon>
        <taxon>ecological metagenomes</taxon>
    </lineage>
</organism>
<dbReference type="GO" id="GO:0009245">
    <property type="term" value="P:lipid A biosynthetic process"/>
    <property type="evidence" value="ECO:0007669"/>
    <property type="project" value="TreeGrafter"/>
</dbReference>
<dbReference type="InterPro" id="IPR039901">
    <property type="entry name" value="Kdotransferase"/>
</dbReference>